<proteinExistence type="predicted"/>
<evidence type="ECO:0000313" key="2">
    <source>
        <dbReference type="EMBL" id="QDT28585.1"/>
    </source>
</evidence>
<evidence type="ECO:0000259" key="1">
    <source>
        <dbReference type="Pfam" id="PF13472"/>
    </source>
</evidence>
<dbReference type="Pfam" id="PF13472">
    <property type="entry name" value="Lipase_GDSL_2"/>
    <property type="match status" value="1"/>
</dbReference>
<sequence precursor="true">MKQRLIPGLLFCVCFLIQPAGAAPPPLKLKSGDRVIFLGNTMIERAQKFGRWEEVLLRSFPEAKLSFRNLGWSGDTVWADSRGIFDPPAVGYQRMIKQIEDLKPTVILLGYGGNEAFAGKQGLPAFENQLHKLLADLKPTAAKIVIVSPHRYENQGAPLPDPAAHNRDLKLYTDSLKRIADKGNYYFVDLYNQLIPEPAGPPGLKWTTNSIHLTEAGYQKAAEIIAADLELQPITLSPEVDQKVRDLTFHKNRQYFYNWRPQNITYLLGFRKHEQGQNAKELPQFIPLIEKNEAEIHRLVSHQ</sequence>
<dbReference type="GO" id="GO:0016788">
    <property type="term" value="F:hydrolase activity, acting on ester bonds"/>
    <property type="evidence" value="ECO:0007669"/>
    <property type="project" value="UniProtKB-ARBA"/>
</dbReference>
<protein>
    <submittedName>
        <fullName evidence="2">GDSL-like Lipase/Acylhydrolase</fullName>
    </submittedName>
</protein>
<dbReference type="CDD" id="cd01834">
    <property type="entry name" value="SGNH_hydrolase_like_2"/>
    <property type="match status" value="1"/>
</dbReference>
<dbReference type="PANTHER" id="PTHR14209">
    <property type="entry name" value="ISOAMYL ACETATE-HYDROLYZING ESTERASE 1"/>
    <property type="match status" value="1"/>
</dbReference>
<dbReference type="InterPro" id="IPR013830">
    <property type="entry name" value="SGNH_hydro"/>
</dbReference>
<accession>A0A517QAJ0</accession>
<keyword evidence="3" id="KW-1185">Reference proteome</keyword>
<dbReference type="PANTHER" id="PTHR14209:SF19">
    <property type="entry name" value="ISOAMYL ACETATE-HYDROLYZING ESTERASE 1 HOMOLOG"/>
    <property type="match status" value="1"/>
</dbReference>
<dbReference type="InterPro" id="IPR045136">
    <property type="entry name" value="Iah1-like"/>
</dbReference>
<evidence type="ECO:0000313" key="3">
    <source>
        <dbReference type="Proteomes" id="UP000315647"/>
    </source>
</evidence>
<dbReference type="EMBL" id="CP037421">
    <property type="protein sequence ID" value="QDT28585.1"/>
    <property type="molecule type" value="Genomic_DNA"/>
</dbReference>
<dbReference type="InterPro" id="IPR036514">
    <property type="entry name" value="SGNH_hydro_sf"/>
</dbReference>
<dbReference type="Proteomes" id="UP000315647">
    <property type="component" value="Chromosome"/>
</dbReference>
<dbReference type="Gene3D" id="3.40.50.1110">
    <property type="entry name" value="SGNH hydrolase"/>
    <property type="match status" value="1"/>
</dbReference>
<dbReference type="SUPFAM" id="SSF52266">
    <property type="entry name" value="SGNH hydrolase"/>
    <property type="match status" value="1"/>
</dbReference>
<reference evidence="2 3" key="1">
    <citation type="submission" date="2019-03" db="EMBL/GenBank/DDBJ databases">
        <title>Deep-cultivation of Planctomycetes and their phenomic and genomic characterization uncovers novel biology.</title>
        <authorList>
            <person name="Wiegand S."/>
            <person name="Jogler M."/>
            <person name="Boedeker C."/>
            <person name="Pinto D."/>
            <person name="Vollmers J."/>
            <person name="Rivas-Marin E."/>
            <person name="Kohn T."/>
            <person name="Peeters S.H."/>
            <person name="Heuer A."/>
            <person name="Rast P."/>
            <person name="Oberbeckmann S."/>
            <person name="Bunk B."/>
            <person name="Jeske O."/>
            <person name="Meyerdierks A."/>
            <person name="Storesund J.E."/>
            <person name="Kallscheuer N."/>
            <person name="Luecker S."/>
            <person name="Lage O.M."/>
            <person name="Pohl T."/>
            <person name="Merkel B.J."/>
            <person name="Hornburger P."/>
            <person name="Mueller R.-W."/>
            <person name="Bruemmer F."/>
            <person name="Labrenz M."/>
            <person name="Spormann A.M."/>
            <person name="Op den Camp H."/>
            <person name="Overmann J."/>
            <person name="Amann R."/>
            <person name="Jetten M.S.M."/>
            <person name="Mascher T."/>
            <person name="Medema M.H."/>
            <person name="Devos D.P."/>
            <person name="Kaster A.-K."/>
            <person name="Ovreas L."/>
            <person name="Rohde M."/>
            <person name="Galperin M.Y."/>
            <person name="Jogler C."/>
        </authorList>
    </citation>
    <scope>NUCLEOTIDE SEQUENCE [LARGE SCALE GENOMIC DNA]</scope>
    <source>
        <strain evidence="2 3">Enr10</strain>
    </source>
</reference>
<organism evidence="2 3">
    <name type="scientific">Gimesia panareensis</name>
    <dbReference type="NCBI Taxonomy" id="2527978"/>
    <lineage>
        <taxon>Bacteria</taxon>
        <taxon>Pseudomonadati</taxon>
        <taxon>Planctomycetota</taxon>
        <taxon>Planctomycetia</taxon>
        <taxon>Planctomycetales</taxon>
        <taxon>Planctomycetaceae</taxon>
        <taxon>Gimesia</taxon>
    </lineage>
</organism>
<feature type="domain" description="SGNH hydrolase-type esterase" evidence="1">
    <location>
        <begin position="47"/>
        <end position="219"/>
    </location>
</feature>
<gene>
    <name evidence="2" type="ORF">Enr10x_39290</name>
</gene>
<dbReference type="AlphaFoldDB" id="A0A518A9T0"/>
<keyword evidence="2" id="KW-0378">Hydrolase</keyword>
<dbReference type="RefSeq" id="WP_145111414.1">
    <property type="nucleotide sequence ID" value="NZ_CP036277.1"/>
</dbReference>
<accession>A0A518A9T0</accession>
<name>A0A518A9T0_9PLAN</name>